<dbReference type="PANTHER" id="PTHR42977">
    <property type="entry name" value="HYDROLASE-RELATED"/>
    <property type="match status" value="1"/>
</dbReference>
<proteinExistence type="predicted"/>
<evidence type="ECO:0000313" key="4">
    <source>
        <dbReference type="Proteomes" id="UP000642673"/>
    </source>
</evidence>
<dbReference type="GO" id="GO:0016787">
    <property type="term" value="F:hydrolase activity"/>
    <property type="evidence" value="ECO:0007669"/>
    <property type="project" value="UniProtKB-KW"/>
</dbReference>
<sequence length="271" mass="29753">MSGIRPRFRTIDGLSIRYAESDVPLDREALLLSPWPESLYAYDATWSTLARHARLIAVDLPGFGQSELREDLLSPTAMGDFIVRIADAFGLVRPHVVGPDIGTPAALFAAARHPNRFQTLVVGAGGAAVPLKLGSPLEDWVLDEDLSPYRAMSAKAAVTAAINNINGYEVPDIVREDYLASYAGQRFVAQLPYVRAYPTELPVLGELLPTLDTPVQIIAGRNDAVVPPENAEYLHRHLPDSKLDIIDVGHFAWEEGAEAYADVITRWWEAN</sequence>
<accession>A0ABQ3ETQ0</accession>
<dbReference type="InterPro" id="IPR029058">
    <property type="entry name" value="AB_hydrolase_fold"/>
</dbReference>
<protein>
    <submittedName>
        <fullName evidence="3">Alpha/beta hydrolase</fullName>
    </submittedName>
</protein>
<dbReference type="InterPro" id="IPR000073">
    <property type="entry name" value="AB_hydrolase_1"/>
</dbReference>
<feature type="domain" description="AB hydrolase-1" evidence="2">
    <location>
        <begin position="35"/>
        <end position="256"/>
    </location>
</feature>
<dbReference type="Gene3D" id="3.40.50.1820">
    <property type="entry name" value="alpha/beta hydrolase"/>
    <property type="match status" value="1"/>
</dbReference>
<gene>
    <name evidence="3" type="ORF">GCM10010347_19840</name>
</gene>
<dbReference type="PRINTS" id="PR00111">
    <property type="entry name" value="ABHYDROLASE"/>
</dbReference>
<keyword evidence="4" id="KW-1185">Reference proteome</keyword>
<reference evidence="4" key="1">
    <citation type="journal article" date="2019" name="Int. J. Syst. Evol. Microbiol.">
        <title>The Global Catalogue of Microorganisms (GCM) 10K type strain sequencing project: providing services to taxonomists for standard genome sequencing and annotation.</title>
        <authorList>
            <consortium name="The Broad Institute Genomics Platform"/>
            <consortium name="The Broad Institute Genome Sequencing Center for Infectious Disease"/>
            <person name="Wu L."/>
            <person name="Ma J."/>
        </authorList>
    </citation>
    <scope>NUCLEOTIDE SEQUENCE [LARGE SCALE GENOMIC DNA]</scope>
    <source>
        <strain evidence="4">JCM 4738</strain>
    </source>
</reference>
<evidence type="ECO:0000313" key="3">
    <source>
        <dbReference type="EMBL" id="GHB50355.1"/>
    </source>
</evidence>
<dbReference type="Proteomes" id="UP000642673">
    <property type="component" value="Unassembled WGS sequence"/>
</dbReference>
<keyword evidence="1 3" id="KW-0378">Hydrolase</keyword>
<dbReference type="Pfam" id="PF00561">
    <property type="entry name" value="Abhydrolase_1"/>
    <property type="match status" value="1"/>
</dbReference>
<evidence type="ECO:0000256" key="1">
    <source>
        <dbReference type="ARBA" id="ARBA00022801"/>
    </source>
</evidence>
<comment type="caution">
    <text evidence="3">The sequence shown here is derived from an EMBL/GenBank/DDBJ whole genome shotgun (WGS) entry which is preliminary data.</text>
</comment>
<name>A0ABQ3ETQ0_9ACTN</name>
<dbReference type="EMBL" id="BMVP01000003">
    <property type="protein sequence ID" value="GHB50355.1"/>
    <property type="molecule type" value="Genomic_DNA"/>
</dbReference>
<dbReference type="InterPro" id="IPR051340">
    <property type="entry name" value="Haloalkane_dehalogenase"/>
</dbReference>
<evidence type="ECO:0000259" key="2">
    <source>
        <dbReference type="Pfam" id="PF00561"/>
    </source>
</evidence>
<dbReference type="PANTHER" id="PTHR42977:SF3">
    <property type="entry name" value="AB HYDROLASE-1 DOMAIN-CONTAINING PROTEIN"/>
    <property type="match status" value="1"/>
</dbReference>
<dbReference type="RefSeq" id="WP_190183683.1">
    <property type="nucleotide sequence ID" value="NZ_BMVP01000003.1"/>
</dbReference>
<dbReference type="SUPFAM" id="SSF53474">
    <property type="entry name" value="alpha/beta-Hydrolases"/>
    <property type="match status" value="1"/>
</dbReference>
<organism evidence="3 4">
    <name type="scientific">Streptomyces cirratus</name>
    <dbReference type="NCBI Taxonomy" id="68187"/>
    <lineage>
        <taxon>Bacteria</taxon>
        <taxon>Bacillati</taxon>
        <taxon>Actinomycetota</taxon>
        <taxon>Actinomycetes</taxon>
        <taxon>Kitasatosporales</taxon>
        <taxon>Streptomycetaceae</taxon>
        <taxon>Streptomyces</taxon>
    </lineage>
</organism>